<feature type="transmembrane region" description="Helical" evidence="1">
    <location>
        <begin position="114"/>
        <end position="132"/>
    </location>
</feature>
<feature type="transmembrane region" description="Helical" evidence="1">
    <location>
        <begin position="75"/>
        <end position="93"/>
    </location>
</feature>
<sequence length="223" mass="23828">MVALGEAFRAILLPAIGIAVSPVPIIGLMIILLGDKPRRNSILFSIGWVVGVSVVFAIAYFLGSLTVNITWVPTMAYRISLFILGVALVLLGMRQFSKRPRSKADVHTSRWLKALTTIGPAGALLLGFALSALNPEDMLLALGAGVQVGALNLAANAATLIIASFILLASSTILIPTIIFMVLGNRLEATLHKVWDWLKYYNVIIMAVLLVVIGLDIIAKAIS</sequence>
<dbReference type="Pfam" id="PF11139">
    <property type="entry name" value="SfLAP"/>
    <property type="match status" value="1"/>
</dbReference>
<keyword evidence="1" id="KW-0812">Transmembrane</keyword>
<dbReference type="InterPro" id="IPR021315">
    <property type="entry name" value="Gap/Sap"/>
</dbReference>
<dbReference type="Proteomes" id="UP000306912">
    <property type="component" value="Unassembled WGS sequence"/>
</dbReference>
<dbReference type="EMBL" id="VBWP01000001">
    <property type="protein sequence ID" value="TLG77403.1"/>
    <property type="molecule type" value="Genomic_DNA"/>
</dbReference>
<accession>A0A5R8QIX4</accession>
<keyword evidence="1" id="KW-1133">Transmembrane helix</keyword>
<protein>
    <submittedName>
        <fullName evidence="2">GAP family protein</fullName>
    </submittedName>
</protein>
<dbReference type="InParanoid" id="A0A5R8QIX4"/>
<name>A0A5R8QIX4_9FIRM</name>
<gene>
    <name evidence="2" type="ORF">FEZ08_01930</name>
</gene>
<feature type="transmembrane region" description="Helical" evidence="1">
    <location>
        <begin position="12"/>
        <end position="34"/>
    </location>
</feature>
<dbReference type="OrthoDB" id="4753036at2"/>
<evidence type="ECO:0000313" key="3">
    <source>
        <dbReference type="Proteomes" id="UP000306912"/>
    </source>
</evidence>
<feature type="transmembrane region" description="Helical" evidence="1">
    <location>
        <begin position="203"/>
        <end position="222"/>
    </location>
</feature>
<dbReference type="RefSeq" id="WP_138190012.1">
    <property type="nucleotide sequence ID" value="NZ_VBWP01000001.1"/>
</dbReference>
<feature type="transmembrane region" description="Helical" evidence="1">
    <location>
        <begin position="41"/>
        <end position="63"/>
    </location>
</feature>
<feature type="transmembrane region" description="Helical" evidence="1">
    <location>
        <begin position="162"/>
        <end position="183"/>
    </location>
</feature>
<keyword evidence="1" id="KW-0472">Membrane</keyword>
<comment type="caution">
    <text evidence="2">The sequence shown here is derived from an EMBL/GenBank/DDBJ whole genome shotgun (WGS) entry which is preliminary data.</text>
</comment>
<proteinExistence type="predicted"/>
<dbReference type="AlphaFoldDB" id="A0A5R8QIX4"/>
<evidence type="ECO:0000256" key="1">
    <source>
        <dbReference type="SAM" id="Phobius"/>
    </source>
</evidence>
<reference evidence="2 3" key="1">
    <citation type="submission" date="2019-05" db="EMBL/GenBank/DDBJ databases">
        <title>Culicoidintestinum kansasii gen. nov., sp. nov. from the gastrointestinal tract of the biting midge, Culicoides sonorensis.</title>
        <authorList>
            <person name="Neupane S."/>
            <person name="Ghosh A."/>
            <person name="Gunther S."/>
            <person name="Martin K."/>
            <person name="Zurek L."/>
        </authorList>
    </citation>
    <scope>NUCLEOTIDE SEQUENCE [LARGE SCALE GENOMIC DNA]</scope>
    <source>
        <strain evidence="2 3">CS-1</strain>
    </source>
</reference>
<evidence type="ECO:0000313" key="2">
    <source>
        <dbReference type="EMBL" id="TLG77403.1"/>
    </source>
</evidence>
<organism evidence="2 3">
    <name type="scientific">Culicoidibacter larvae</name>
    <dbReference type="NCBI Taxonomy" id="2579976"/>
    <lineage>
        <taxon>Bacteria</taxon>
        <taxon>Bacillati</taxon>
        <taxon>Bacillota</taxon>
        <taxon>Culicoidibacteria</taxon>
        <taxon>Culicoidibacterales</taxon>
        <taxon>Culicoidibacteraceae</taxon>
        <taxon>Culicoidibacter</taxon>
    </lineage>
</organism>
<keyword evidence="3" id="KW-1185">Reference proteome</keyword>